<protein>
    <recommendedName>
        <fullName evidence="7">FG-GAP repeat protein</fullName>
    </recommendedName>
</protein>
<dbReference type="EMBL" id="CP011125">
    <property type="protein sequence ID" value="AKF10231.1"/>
    <property type="molecule type" value="Genomic_DNA"/>
</dbReference>
<dbReference type="PROSITE" id="PS51470">
    <property type="entry name" value="FG_GAP"/>
    <property type="match status" value="1"/>
</dbReference>
<dbReference type="SMART" id="SM00191">
    <property type="entry name" value="Int_alpha"/>
    <property type="match status" value="6"/>
</dbReference>
<keyword evidence="3" id="KW-0325">Glycoprotein</keyword>
<dbReference type="GO" id="GO:0008305">
    <property type="term" value="C:integrin complex"/>
    <property type="evidence" value="ECO:0007669"/>
    <property type="project" value="InterPro"/>
</dbReference>
<dbReference type="GO" id="GO:0098609">
    <property type="term" value="P:cell-cell adhesion"/>
    <property type="evidence" value="ECO:0007669"/>
    <property type="project" value="TreeGrafter"/>
</dbReference>
<evidence type="ECO:0008006" key="7">
    <source>
        <dbReference type="Google" id="ProtNLM"/>
    </source>
</evidence>
<accession>A0A0F6W8K0</accession>
<evidence type="ECO:0000256" key="1">
    <source>
        <dbReference type="ARBA" id="ARBA00022729"/>
    </source>
</evidence>
<dbReference type="PANTHER" id="PTHR23220">
    <property type="entry name" value="INTEGRIN ALPHA"/>
    <property type="match status" value="1"/>
</dbReference>
<dbReference type="AlphaFoldDB" id="A0A0F6W8K0"/>
<evidence type="ECO:0000313" key="5">
    <source>
        <dbReference type="EMBL" id="AKF10231.1"/>
    </source>
</evidence>
<feature type="region of interest" description="Disordered" evidence="4">
    <location>
        <begin position="31"/>
        <end position="110"/>
    </location>
</feature>
<proteinExistence type="predicted"/>
<dbReference type="Gene3D" id="2.60.40.10">
    <property type="entry name" value="Immunoglobulins"/>
    <property type="match status" value="1"/>
</dbReference>
<dbReference type="Proteomes" id="UP000034883">
    <property type="component" value="Chromosome"/>
</dbReference>
<dbReference type="PRINTS" id="PR01185">
    <property type="entry name" value="INTEGRINA"/>
</dbReference>
<keyword evidence="1" id="KW-0732">Signal</keyword>
<sequence>MAFDRGGDMTALRSFSRALCALAALTTIACGGDDDAPATDAGTRDSGGASIDAGRDDAGTTPDDAGEVHDDASAADAGSDATTEMPDAGTDAGDTTPIPAPRPILPWSTARTTSPTVTFRWALAEPATGARVEICGDPACVTVIEMQDVDGEELTTLVPPDPLPASRVFYWRLTGRAGTRVGTEQSPIWSFSVHGRATVTVSATWGSTYDLDGDGLAEVLAGAPASSVVRLWRGRAPIGGAPPTPSTEISGATPLQLGTAIANGGDLNGDGLGDLVIAGAENAYAFHGVSGALPAALNVTGASTTLASLGALTPARLAIAGDVDRDGYADLVVGEPSMRRVVLFRGGASGLATTGTPIASGAAGFGRSVAGSCDVNGDGYSDLIVGADEAAFVVLGAASGIGDERITLTPAPSSAGFGASVACAGDVNGDGHPDVIVGAPIDHAAFVYAGNASGVGATAVGAVRKQPGNPGGGVTTSHGDGFGSMVAAAGDVNGDEYGDVVVVAPELVAGVTGFVGYAFVFHGSAGGLPITPAGASTTHPRAFGSTPVENRIATSRLAGDVDGDGIDEVVSGMPFRSGGAGGLQVNQGVQTTGLPLAPVWLIEGGVTTALGTTVAWLWGATWSRGS</sequence>
<dbReference type="Gene3D" id="2.130.10.130">
    <property type="entry name" value="Integrin alpha, N-terminal"/>
    <property type="match status" value="3"/>
</dbReference>
<keyword evidence="2" id="KW-0677">Repeat</keyword>
<name>A0A0F6W8K0_9BACT</name>
<dbReference type="InterPro" id="IPR028994">
    <property type="entry name" value="Integrin_alpha_N"/>
</dbReference>
<reference evidence="5 6" key="1">
    <citation type="submission" date="2015-03" db="EMBL/GenBank/DDBJ databases">
        <title>Genome assembly of Sandaracinus amylolyticus DSM 53668.</title>
        <authorList>
            <person name="Sharma G."/>
            <person name="Subramanian S."/>
        </authorList>
    </citation>
    <scope>NUCLEOTIDE SEQUENCE [LARGE SCALE GENOMIC DNA]</scope>
    <source>
        <strain evidence="5 6">DSM 53668</strain>
    </source>
</reference>
<dbReference type="GO" id="GO:0005178">
    <property type="term" value="F:integrin binding"/>
    <property type="evidence" value="ECO:0007669"/>
    <property type="project" value="TreeGrafter"/>
</dbReference>
<dbReference type="GO" id="GO:0033627">
    <property type="term" value="P:cell adhesion mediated by integrin"/>
    <property type="evidence" value="ECO:0007669"/>
    <property type="project" value="TreeGrafter"/>
</dbReference>
<dbReference type="InterPro" id="IPR013517">
    <property type="entry name" value="FG-GAP"/>
</dbReference>
<dbReference type="GO" id="GO:0007160">
    <property type="term" value="P:cell-matrix adhesion"/>
    <property type="evidence" value="ECO:0007669"/>
    <property type="project" value="TreeGrafter"/>
</dbReference>
<dbReference type="STRING" id="927083.DB32_007380"/>
<dbReference type="PANTHER" id="PTHR23220:SF122">
    <property type="entry name" value="INTEGRIN ALPHA-PS1"/>
    <property type="match status" value="1"/>
</dbReference>
<dbReference type="GO" id="GO:0009897">
    <property type="term" value="C:external side of plasma membrane"/>
    <property type="evidence" value="ECO:0007669"/>
    <property type="project" value="TreeGrafter"/>
</dbReference>
<evidence type="ECO:0000256" key="3">
    <source>
        <dbReference type="ARBA" id="ARBA00023180"/>
    </source>
</evidence>
<dbReference type="InterPro" id="IPR000413">
    <property type="entry name" value="Integrin_alpha"/>
</dbReference>
<gene>
    <name evidence="5" type="ORF">DB32_007380</name>
</gene>
<dbReference type="SUPFAM" id="SSF69318">
    <property type="entry name" value="Integrin alpha N-terminal domain"/>
    <property type="match status" value="2"/>
</dbReference>
<keyword evidence="6" id="KW-1185">Reference proteome</keyword>
<dbReference type="Pfam" id="PF13517">
    <property type="entry name" value="FG-GAP_3"/>
    <property type="match status" value="2"/>
</dbReference>
<dbReference type="PROSITE" id="PS51257">
    <property type="entry name" value="PROKAR_LIPOPROTEIN"/>
    <property type="match status" value="1"/>
</dbReference>
<evidence type="ECO:0000313" key="6">
    <source>
        <dbReference type="Proteomes" id="UP000034883"/>
    </source>
</evidence>
<dbReference type="InterPro" id="IPR013783">
    <property type="entry name" value="Ig-like_fold"/>
</dbReference>
<evidence type="ECO:0000256" key="4">
    <source>
        <dbReference type="SAM" id="MobiDB-lite"/>
    </source>
</evidence>
<evidence type="ECO:0000256" key="2">
    <source>
        <dbReference type="ARBA" id="ARBA00022737"/>
    </source>
</evidence>
<dbReference type="InterPro" id="IPR013519">
    <property type="entry name" value="Int_alpha_beta-p"/>
</dbReference>
<dbReference type="GO" id="GO:0007229">
    <property type="term" value="P:integrin-mediated signaling pathway"/>
    <property type="evidence" value="ECO:0007669"/>
    <property type="project" value="TreeGrafter"/>
</dbReference>
<organism evidence="5 6">
    <name type="scientific">Sandaracinus amylolyticus</name>
    <dbReference type="NCBI Taxonomy" id="927083"/>
    <lineage>
        <taxon>Bacteria</taxon>
        <taxon>Pseudomonadati</taxon>
        <taxon>Myxococcota</taxon>
        <taxon>Polyangia</taxon>
        <taxon>Polyangiales</taxon>
        <taxon>Sandaracinaceae</taxon>
        <taxon>Sandaracinus</taxon>
    </lineage>
</organism>
<dbReference type="KEGG" id="samy:DB32_007380"/>